<dbReference type="Gene3D" id="3.30.1390.20">
    <property type="entry name" value="Ribosomal protein L30, ferredoxin-like fold domain"/>
    <property type="match status" value="1"/>
</dbReference>
<keyword evidence="4 10" id="KW-0689">Ribosomal protein</keyword>
<evidence type="ECO:0000256" key="5">
    <source>
        <dbReference type="ARBA" id="ARBA00023128"/>
    </source>
</evidence>
<dbReference type="EMBL" id="BMAT01010050">
    <property type="protein sequence ID" value="GFS19028.1"/>
    <property type="molecule type" value="Genomic_DNA"/>
</dbReference>
<organism evidence="10 11">
    <name type="scientific">Elysia marginata</name>
    <dbReference type="NCBI Taxonomy" id="1093978"/>
    <lineage>
        <taxon>Eukaryota</taxon>
        <taxon>Metazoa</taxon>
        <taxon>Spiralia</taxon>
        <taxon>Lophotrochozoa</taxon>
        <taxon>Mollusca</taxon>
        <taxon>Gastropoda</taxon>
        <taxon>Heterobranchia</taxon>
        <taxon>Euthyneura</taxon>
        <taxon>Panpulmonata</taxon>
        <taxon>Sacoglossa</taxon>
        <taxon>Placobranchoidea</taxon>
        <taxon>Plakobranchidae</taxon>
        <taxon>Elysia</taxon>
    </lineage>
</organism>
<evidence type="ECO:0000256" key="2">
    <source>
        <dbReference type="ARBA" id="ARBA00007594"/>
    </source>
</evidence>
<name>A0AAV4JBG5_9GAST</name>
<sequence>MAAPFRCFKTLRLFSAVQFPQATAVRFKSRGLIPRRKRPIKKWFDPADKSWAEPIYSHHEQKQGRPEQEASMLHMVYRIKDHYTRPFWEKDILKEFGLYDKAYTPVVLKNTPDVNGKLRQVQHLLRIKPVTFPYGLPKSESDYKHCFLNEHGEFVVKHQLQEHPAADTEQAWTE</sequence>
<dbReference type="PANTHER" id="PTHR15892">
    <property type="entry name" value="MITOCHONDRIAL RIBOSOMAL PROTEIN L30"/>
    <property type="match status" value="1"/>
</dbReference>
<gene>
    <name evidence="10" type="ORF">ElyMa_005021400</name>
</gene>
<evidence type="ECO:0000259" key="9">
    <source>
        <dbReference type="Pfam" id="PF00327"/>
    </source>
</evidence>
<dbReference type="GO" id="GO:0006412">
    <property type="term" value="P:translation"/>
    <property type="evidence" value="ECO:0007669"/>
    <property type="project" value="InterPro"/>
</dbReference>
<feature type="non-terminal residue" evidence="10">
    <location>
        <position position="174"/>
    </location>
</feature>
<evidence type="ECO:0000256" key="6">
    <source>
        <dbReference type="ARBA" id="ARBA00023274"/>
    </source>
</evidence>
<dbReference type="Pfam" id="PF00327">
    <property type="entry name" value="Ribosomal_L30"/>
    <property type="match status" value="1"/>
</dbReference>
<comment type="similarity">
    <text evidence="2">Belongs to the universal ribosomal protein uL30 family.</text>
</comment>
<dbReference type="PANTHER" id="PTHR15892:SF2">
    <property type="entry name" value="LARGE RIBOSOMAL SUBUNIT PROTEIN UL30M"/>
    <property type="match status" value="1"/>
</dbReference>
<feature type="domain" description="Large ribosomal subunit protein uL30-like ferredoxin-like fold" evidence="9">
    <location>
        <begin position="76"/>
        <end position="124"/>
    </location>
</feature>
<evidence type="ECO:0000313" key="10">
    <source>
        <dbReference type="EMBL" id="GFS19028.1"/>
    </source>
</evidence>
<evidence type="ECO:0000313" key="11">
    <source>
        <dbReference type="Proteomes" id="UP000762676"/>
    </source>
</evidence>
<dbReference type="Proteomes" id="UP000762676">
    <property type="component" value="Unassembled WGS sequence"/>
</dbReference>
<evidence type="ECO:0000256" key="1">
    <source>
        <dbReference type="ARBA" id="ARBA00004173"/>
    </source>
</evidence>
<dbReference type="GO" id="GO:0003735">
    <property type="term" value="F:structural constituent of ribosome"/>
    <property type="evidence" value="ECO:0007669"/>
    <property type="project" value="InterPro"/>
</dbReference>
<proteinExistence type="inferred from homology"/>
<reference evidence="10 11" key="1">
    <citation type="journal article" date="2021" name="Elife">
        <title>Chloroplast acquisition without the gene transfer in kleptoplastic sea slugs, Plakobranchus ocellatus.</title>
        <authorList>
            <person name="Maeda T."/>
            <person name="Takahashi S."/>
            <person name="Yoshida T."/>
            <person name="Shimamura S."/>
            <person name="Takaki Y."/>
            <person name="Nagai Y."/>
            <person name="Toyoda A."/>
            <person name="Suzuki Y."/>
            <person name="Arimoto A."/>
            <person name="Ishii H."/>
            <person name="Satoh N."/>
            <person name="Nishiyama T."/>
            <person name="Hasebe M."/>
            <person name="Maruyama T."/>
            <person name="Minagawa J."/>
            <person name="Obokata J."/>
            <person name="Shigenobu S."/>
        </authorList>
    </citation>
    <scope>NUCLEOTIDE SEQUENCE [LARGE SCALE GENOMIC DNA]</scope>
</reference>
<dbReference type="SUPFAM" id="SSF55129">
    <property type="entry name" value="Ribosomal protein L30p/L7e"/>
    <property type="match status" value="1"/>
</dbReference>
<dbReference type="GO" id="GO:0015934">
    <property type="term" value="C:large ribosomal subunit"/>
    <property type="evidence" value="ECO:0007669"/>
    <property type="project" value="InterPro"/>
</dbReference>
<keyword evidence="3" id="KW-0809">Transit peptide</keyword>
<keyword evidence="5" id="KW-0496">Mitochondrion</keyword>
<keyword evidence="11" id="KW-1185">Reference proteome</keyword>
<dbReference type="InterPro" id="IPR016082">
    <property type="entry name" value="Ribosomal_uL30_ferredoxin-like"/>
</dbReference>
<evidence type="ECO:0000256" key="4">
    <source>
        <dbReference type="ARBA" id="ARBA00022980"/>
    </source>
</evidence>
<dbReference type="FunFam" id="3.30.1390.20:FF:000005">
    <property type="entry name" value="39S ribosomal protein L30, mitochondrial"/>
    <property type="match status" value="1"/>
</dbReference>
<evidence type="ECO:0000256" key="8">
    <source>
        <dbReference type="ARBA" id="ARBA00035356"/>
    </source>
</evidence>
<dbReference type="AlphaFoldDB" id="A0AAV4JBG5"/>
<dbReference type="InterPro" id="IPR036919">
    <property type="entry name" value="Ribo_uL30_ferredoxin-like_sf"/>
</dbReference>
<evidence type="ECO:0000256" key="3">
    <source>
        <dbReference type="ARBA" id="ARBA00022946"/>
    </source>
</evidence>
<comment type="caution">
    <text evidence="10">The sequence shown here is derived from an EMBL/GenBank/DDBJ whole genome shotgun (WGS) entry which is preliminary data.</text>
</comment>
<dbReference type="InterPro" id="IPR005996">
    <property type="entry name" value="Ribosomal_uL30_bac-type"/>
</dbReference>
<evidence type="ECO:0000256" key="7">
    <source>
        <dbReference type="ARBA" id="ARBA00035281"/>
    </source>
</evidence>
<dbReference type="GO" id="GO:0005743">
    <property type="term" value="C:mitochondrial inner membrane"/>
    <property type="evidence" value="ECO:0007669"/>
    <property type="project" value="UniProtKB-ARBA"/>
</dbReference>
<comment type="subcellular location">
    <subcellularLocation>
        <location evidence="1">Mitochondrion</location>
    </subcellularLocation>
</comment>
<protein>
    <recommendedName>
        <fullName evidence="7">Large ribosomal subunit protein uL30m</fullName>
    </recommendedName>
    <alternativeName>
        <fullName evidence="8">39S ribosomal protein L30, mitochondrial</fullName>
    </alternativeName>
</protein>
<accession>A0AAV4JBG5</accession>
<keyword evidence="6" id="KW-0687">Ribonucleoprotein</keyword>